<dbReference type="Pfam" id="PF00528">
    <property type="entry name" value="BPD_transp_1"/>
    <property type="match status" value="1"/>
</dbReference>
<dbReference type="EMBL" id="JACCFP010000001">
    <property type="protein sequence ID" value="NYJ00322.1"/>
    <property type="molecule type" value="Genomic_DNA"/>
</dbReference>
<feature type="transmembrane region" description="Helical" evidence="6">
    <location>
        <begin position="155"/>
        <end position="178"/>
    </location>
</feature>
<feature type="transmembrane region" description="Helical" evidence="6">
    <location>
        <begin position="198"/>
        <end position="223"/>
    </location>
</feature>
<feature type="transmembrane region" description="Helical" evidence="6">
    <location>
        <begin position="70"/>
        <end position="91"/>
    </location>
</feature>
<evidence type="ECO:0000256" key="5">
    <source>
        <dbReference type="ARBA" id="ARBA00023136"/>
    </source>
</evidence>
<dbReference type="PANTHER" id="PTHR30177:SF4">
    <property type="entry name" value="OSMOPROTECTANT IMPORT PERMEASE PROTEIN OSMW"/>
    <property type="match status" value="1"/>
</dbReference>
<dbReference type="CDD" id="cd06261">
    <property type="entry name" value="TM_PBP2"/>
    <property type="match status" value="1"/>
</dbReference>
<comment type="caution">
    <text evidence="8">The sequence shown here is derived from an EMBL/GenBank/DDBJ whole genome shotgun (WGS) entry which is preliminary data.</text>
</comment>
<feature type="domain" description="ABC transmembrane type-1" evidence="7">
    <location>
        <begin position="37"/>
        <end position="222"/>
    </location>
</feature>
<dbReference type="PANTHER" id="PTHR30177">
    <property type="entry name" value="GLYCINE BETAINE/L-PROLINE TRANSPORT SYSTEM PERMEASE PROTEIN PROW"/>
    <property type="match status" value="1"/>
</dbReference>
<feature type="transmembrane region" description="Helical" evidence="6">
    <location>
        <begin position="41"/>
        <end position="63"/>
    </location>
</feature>
<evidence type="ECO:0000256" key="2">
    <source>
        <dbReference type="ARBA" id="ARBA00022448"/>
    </source>
</evidence>
<dbReference type="RefSeq" id="WP_179666932.1">
    <property type="nucleotide sequence ID" value="NZ_JACCFP010000001.1"/>
</dbReference>
<evidence type="ECO:0000256" key="3">
    <source>
        <dbReference type="ARBA" id="ARBA00022692"/>
    </source>
</evidence>
<accession>A0A853C0R9</accession>
<dbReference type="InterPro" id="IPR000515">
    <property type="entry name" value="MetI-like"/>
</dbReference>
<evidence type="ECO:0000256" key="4">
    <source>
        <dbReference type="ARBA" id="ARBA00022989"/>
    </source>
</evidence>
<evidence type="ECO:0000256" key="6">
    <source>
        <dbReference type="RuleBase" id="RU363032"/>
    </source>
</evidence>
<reference evidence="8 9" key="1">
    <citation type="submission" date="2020-07" db="EMBL/GenBank/DDBJ databases">
        <title>Sequencing the genomes of 1000 actinobacteria strains.</title>
        <authorList>
            <person name="Klenk H.-P."/>
        </authorList>
    </citation>
    <scope>NUCLEOTIDE SEQUENCE [LARGE SCALE GENOMIC DNA]</scope>
    <source>
        <strain evidence="8 9">DSM 103833</strain>
    </source>
</reference>
<keyword evidence="2 6" id="KW-0813">Transport</keyword>
<dbReference type="GO" id="GO:0031460">
    <property type="term" value="P:glycine betaine transport"/>
    <property type="evidence" value="ECO:0007669"/>
    <property type="project" value="TreeGrafter"/>
</dbReference>
<keyword evidence="3 6" id="KW-0812">Transmembrane</keyword>
<dbReference type="GO" id="GO:0005886">
    <property type="term" value="C:plasma membrane"/>
    <property type="evidence" value="ECO:0007669"/>
    <property type="project" value="UniProtKB-SubCell"/>
</dbReference>
<name>A0A853C0R9_9ACTN</name>
<dbReference type="Proteomes" id="UP000530424">
    <property type="component" value="Unassembled WGS sequence"/>
</dbReference>
<evidence type="ECO:0000313" key="8">
    <source>
        <dbReference type="EMBL" id="NYJ00322.1"/>
    </source>
</evidence>
<keyword evidence="4 6" id="KW-1133">Transmembrane helix</keyword>
<evidence type="ECO:0000313" key="9">
    <source>
        <dbReference type="Proteomes" id="UP000530424"/>
    </source>
</evidence>
<keyword evidence="5 6" id="KW-0472">Membrane</keyword>
<dbReference type="InterPro" id="IPR035906">
    <property type="entry name" value="MetI-like_sf"/>
</dbReference>
<comment type="subcellular location">
    <subcellularLocation>
        <location evidence="6">Cell membrane</location>
        <topology evidence="6">Multi-pass membrane protein</topology>
    </subcellularLocation>
    <subcellularLocation>
        <location evidence="1">Membrane</location>
        <topology evidence="1">Multi-pass membrane protein</topology>
    </subcellularLocation>
</comment>
<dbReference type="PROSITE" id="PS50928">
    <property type="entry name" value="ABC_TM1"/>
    <property type="match status" value="1"/>
</dbReference>
<sequence>MNGSVTTASAADTGGLRGLDGLGEFLDRRSDDIQQMLVDHLTVVALSVSIATVVSVALALLVWNRPIGRNLAVSTTAIILTIPSLALMAILSPLFGLGWGPTVTALVAYSMLPIVRNTVTGLREVPAHVLESARGMGMSRAGVLLRVQLPMAWPIILTGIRVAAQLAIGIAAIGAYVAGPGLGQYIFKGLSSLGSLNALNYALTGTVGVIVLALVVDAAFVLIARFTTPRGLRV</sequence>
<protein>
    <submittedName>
        <fullName evidence="8">Osmoprotectant transport system permease protein</fullName>
    </submittedName>
</protein>
<feature type="transmembrane region" description="Helical" evidence="6">
    <location>
        <begin position="97"/>
        <end position="115"/>
    </location>
</feature>
<keyword evidence="9" id="KW-1185">Reference proteome</keyword>
<proteinExistence type="inferred from homology"/>
<evidence type="ECO:0000256" key="1">
    <source>
        <dbReference type="ARBA" id="ARBA00004141"/>
    </source>
</evidence>
<gene>
    <name evidence="8" type="ORF">HNR19_001020</name>
</gene>
<dbReference type="GO" id="GO:0055085">
    <property type="term" value="P:transmembrane transport"/>
    <property type="evidence" value="ECO:0007669"/>
    <property type="project" value="InterPro"/>
</dbReference>
<dbReference type="InterPro" id="IPR051204">
    <property type="entry name" value="ABC_transp_perm/SBD"/>
</dbReference>
<dbReference type="SUPFAM" id="SSF161098">
    <property type="entry name" value="MetI-like"/>
    <property type="match status" value="1"/>
</dbReference>
<dbReference type="AlphaFoldDB" id="A0A853C0R9"/>
<organism evidence="8 9">
    <name type="scientific">Nocardioides thalensis</name>
    <dbReference type="NCBI Taxonomy" id="1914755"/>
    <lineage>
        <taxon>Bacteria</taxon>
        <taxon>Bacillati</taxon>
        <taxon>Actinomycetota</taxon>
        <taxon>Actinomycetes</taxon>
        <taxon>Propionibacteriales</taxon>
        <taxon>Nocardioidaceae</taxon>
        <taxon>Nocardioides</taxon>
    </lineage>
</organism>
<comment type="similarity">
    <text evidence="6">Belongs to the binding-protein-dependent transport system permease family.</text>
</comment>
<dbReference type="Gene3D" id="1.10.3720.10">
    <property type="entry name" value="MetI-like"/>
    <property type="match status" value="1"/>
</dbReference>
<evidence type="ECO:0000259" key="7">
    <source>
        <dbReference type="PROSITE" id="PS50928"/>
    </source>
</evidence>